<feature type="non-terminal residue" evidence="1">
    <location>
        <position position="102"/>
    </location>
</feature>
<name>A0A0C9PRX0_9HYME</name>
<accession>A0A0C9PRX0</accession>
<organism evidence="1">
    <name type="scientific">Fopius arisanus</name>
    <dbReference type="NCBI Taxonomy" id="64838"/>
    <lineage>
        <taxon>Eukaryota</taxon>
        <taxon>Metazoa</taxon>
        <taxon>Ecdysozoa</taxon>
        <taxon>Arthropoda</taxon>
        <taxon>Hexapoda</taxon>
        <taxon>Insecta</taxon>
        <taxon>Pterygota</taxon>
        <taxon>Neoptera</taxon>
        <taxon>Endopterygota</taxon>
        <taxon>Hymenoptera</taxon>
        <taxon>Apocrita</taxon>
        <taxon>Ichneumonoidea</taxon>
        <taxon>Braconidae</taxon>
        <taxon>Opiinae</taxon>
        <taxon>Fopius</taxon>
    </lineage>
</organism>
<evidence type="ECO:0000313" key="1">
    <source>
        <dbReference type="EMBL" id="JAG73890.1"/>
    </source>
</evidence>
<feature type="non-terminal residue" evidence="1">
    <location>
        <position position="1"/>
    </location>
</feature>
<gene>
    <name evidence="1" type="primary">ppnK_2</name>
    <name evidence="1" type="ORF">g.7807</name>
</gene>
<dbReference type="EMBL" id="GBYB01004123">
    <property type="protein sequence ID" value="JAG73890.1"/>
    <property type="molecule type" value="Transcribed_RNA"/>
</dbReference>
<dbReference type="AlphaFoldDB" id="A0A0C9PRX0"/>
<protein>
    <submittedName>
        <fullName evidence="1">PpnK_2 protein</fullName>
    </submittedName>
</protein>
<sequence>VSLLGSPFFSGFPFACHDIDASFDLKRHAFHMFPDDLTIEGRPIRSVEVPTPEETEREIAQDMGADYLLVRTFLLFCNEGAITFDRELRLDCTEKKNYFCQE</sequence>
<proteinExistence type="predicted"/>
<reference evidence="1" key="1">
    <citation type="submission" date="2015-01" db="EMBL/GenBank/DDBJ databases">
        <title>Transcriptome Assembly of Fopius arisanus.</title>
        <authorList>
            <person name="Geib S."/>
        </authorList>
    </citation>
    <scope>NUCLEOTIDE SEQUENCE</scope>
</reference>